<evidence type="ECO:0000256" key="8">
    <source>
        <dbReference type="RuleBase" id="RU362056"/>
    </source>
</evidence>
<dbReference type="SUPFAM" id="SSF103473">
    <property type="entry name" value="MFS general substrate transporter"/>
    <property type="match status" value="1"/>
</dbReference>
<dbReference type="GO" id="GO:0015347">
    <property type="term" value="F:sodium-independent organic anion transmembrane transporter activity"/>
    <property type="evidence" value="ECO:0007669"/>
    <property type="project" value="TreeGrafter"/>
</dbReference>
<feature type="transmembrane region" description="Helical" evidence="8">
    <location>
        <begin position="238"/>
        <end position="266"/>
    </location>
</feature>
<keyword evidence="6 8" id="KW-0472">Membrane</keyword>
<feature type="transmembrane region" description="Helical" evidence="8">
    <location>
        <begin position="638"/>
        <end position="659"/>
    </location>
</feature>
<protein>
    <recommendedName>
        <fullName evidence="8">Solute carrier organic anion transporter family member</fullName>
    </recommendedName>
</protein>
<evidence type="ECO:0000256" key="4">
    <source>
        <dbReference type="ARBA" id="ARBA00022692"/>
    </source>
</evidence>
<sequence length="687" mass="74060">MGRKAVGPVCCIKEPSKHLSMYSTMVIEEPKQQLIAADEDAPECSYCSVRPPCLQRFARPAFFVVVVSMFLFADSFIVGVIQGTITTTEHRYQFSLGQIGLLMAGFSVGGVIGNVLVILFFSKPDTNRPRLLGICSLMSGLATFVEIIPQFIQDPYVPAGFEATNDTEDAFQQVQMLCMADKSGADCTDQPAETVSPNQVAFYIMLSSTLLEGAVVMIMYPTVYAYISENTTPKHTAFYTGVWGAVSGLSPVAGIFATAAFLGLWVDFYRIPSSAVPVTPEDRAWVGAWWLGYLVAAILYVLPALPLFGFPVVMRKSCTNAEGSDSVSGDDGDTENKSGTQFPKGETSSGSLSTLWKVLKNRDCMLTCLSQGGASLLVFGYGAFVPKYLEIQFEVETRLADILTGCLLAPAYAVGFMLAGSLVKRFNIQYRGLVSLSCVALALGVAGLTANVFIGCPNENVAGVFTPYKGQSQLDLEAPCNSDCECSLSAYSPVCDGHGITYISACHAGCQLVTEQNHEYGNCSCLATGPTNLNGTLLAVEGACDSHCISYAPYLVLLTAVLLFAQFAQLMRFNIVMRCVSSAERPVALAILYLAGLIATIPASYMFGALIDTACVGRQQTCYGQGACFLYDKVWYRYTFNGVALGFAIICLGSMLIVWKFPSYTNKDANDDVKGNENEASTHNQQI</sequence>
<dbReference type="Pfam" id="PF07648">
    <property type="entry name" value="Kazal_2"/>
    <property type="match status" value="1"/>
</dbReference>
<dbReference type="Pfam" id="PF03137">
    <property type="entry name" value="OATP"/>
    <property type="match status" value="1"/>
</dbReference>
<feature type="transmembrane region" description="Helical" evidence="8">
    <location>
        <begin position="587"/>
        <end position="607"/>
    </location>
</feature>
<accession>A0A914BN37</accession>
<dbReference type="SUPFAM" id="SSF100895">
    <property type="entry name" value="Kazal-type serine protease inhibitors"/>
    <property type="match status" value="1"/>
</dbReference>
<feature type="transmembrane region" description="Helical" evidence="8">
    <location>
        <begin position="286"/>
        <end position="308"/>
    </location>
</feature>
<evidence type="ECO:0000313" key="11">
    <source>
        <dbReference type="EnsemblMetazoa" id="XP_038077703.1"/>
    </source>
</evidence>
<keyword evidence="12" id="KW-1185">Reference proteome</keyword>
<evidence type="ECO:0000256" key="7">
    <source>
        <dbReference type="ARBA" id="ARBA00023157"/>
    </source>
</evidence>
<feature type="transmembrane region" description="Helical" evidence="8">
    <location>
        <begin position="60"/>
        <end position="81"/>
    </location>
</feature>
<comment type="subcellular location">
    <subcellularLocation>
        <location evidence="1 8">Cell membrane</location>
        <topology evidence="1 8">Multi-pass membrane protein</topology>
    </subcellularLocation>
</comment>
<dbReference type="NCBIfam" id="TIGR00805">
    <property type="entry name" value="oat"/>
    <property type="match status" value="1"/>
</dbReference>
<feature type="transmembrane region" description="Helical" evidence="8">
    <location>
        <begin position="200"/>
        <end position="226"/>
    </location>
</feature>
<dbReference type="GO" id="GO:0043252">
    <property type="term" value="P:sodium-independent organic anion transport"/>
    <property type="evidence" value="ECO:0007669"/>
    <property type="project" value="TreeGrafter"/>
</dbReference>
<feature type="transmembrane region" description="Helical" evidence="8">
    <location>
        <begin position="402"/>
        <end position="421"/>
    </location>
</feature>
<keyword evidence="8" id="KW-0813">Transport</keyword>
<dbReference type="GO" id="GO:0016323">
    <property type="term" value="C:basolateral plasma membrane"/>
    <property type="evidence" value="ECO:0007669"/>
    <property type="project" value="TreeGrafter"/>
</dbReference>
<evidence type="ECO:0000256" key="2">
    <source>
        <dbReference type="ARBA" id="ARBA00009657"/>
    </source>
</evidence>
<comment type="similarity">
    <text evidence="2 8">Belongs to the organo anion transporter (TC 2.A.60) family.</text>
</comment>
<dbReference type="AlphaFoldDB" id="A0A914BN37"/>
<evidence type="ECO:0000256" key="5">
    <source>
        <dbReference type="ARBA" id="ARBA00022989"/>
    </source>
</evidence>
<evidence type="ECO:0000256" key="9">
    <source>
        <dbReference type="SAM" id="MobiDB-lite"/>
    </source>
</evidence>
<dbReference type="GO" id="GO:0006811">
    <property type="term" value="P:monoatomic ion transport"/>
    <property type="evidence" value="ECO:0007669"/>
    <property type="project" value="UniProtKB-KW"/>
</dbReference>
<dbReference type="RefSeq" id="XP_038077703.1">
    <property type="nucleotide sequence ID" value="XM_038221775.1"/>
</dbReference>
<feature type="transmembrane region" description="Helical" evidence="8">
    <location>
        <begin position="101"/>
        <end position="122"/>
    </location>
</feature>
<dbReference type="PANTHER" id="PTHR11388">
    <property type="entry name" value="ORGANIC ANION TRANSPORTER"/>
    <property type="match status" value="1"/>
</dbReference>
<evidence type="ECO:0000256" key="6">
    <source>
        <dbReference type="ARBA" id="ARBA00023136"/>
    </source>
</evidence>
<keyword evidence="8" id="KW-0406">Ion transport</keyword>
<dbReference type="EnsemblMetazoa" id="XM_038221775.1">
    <property type="protein sequence ID" value="XP_038077703.1"/>
    <property type="gene ID" value="LOC119745435"/>
</dbReference>
<evidence type="ECO:0000256" key="3">
    <source>
        <dbReference type="ARBA" id="ARBA00022475"/>
    </source>
</evidence>
<evidence type="ECO:0000313" key="12">
    <source>
        <dbReference type="Proteomes" id="UP000887568"/>
    </source>
</evidence>
<feature type="transmembrane region" description="Helical" evidence="8">
    <location>
        <begin position="433"/>
        <end position="454"/>
    </location>
</feature>
<keyword evidence="7" id="KW-1015">Disulfide bond</keyword>
<feature type="compositionally biased region" description="Polar residues" evidence="9">
    <location>
        <begin position="337"/>
        <end position="350"/>
    </location>
</feature>
<keyword evidence="3" id="KW-1003">Cell membrane</keyword>
<reference evidence="11" key="1">
    <citation type="submission" date="2022-11" db="UniProtKB">
        <authorList>
            <consortium name="EnsemblMetazoa"/>
        </authorList>
    </citation>
    <scope>IDENTIFICATION</scope>
</reference>
<dbReference type="PANTHER" id="PTHR11388:SF142">
    <property type="entry name" value="SOLUTE CARRIER ORGANIC ANION TRANSPORTER FAMILY MEMBER 5A1"/>
    <property type="match status" value="1"/>
</dbReference>
<feature type="region of interest" description="Disordered" evidence="9">
    <location>
        <begin position="322"/>
        <end position="350"/>
    </location>
</feature>
<name>A0A914BN37_PATMI</name>
<keyword evidence="5 8" id="KW-1133">Transmembrane helix</keyword>
<dbReference type="InterPro" id="IPR036259">
    <property type="entry name" value="MFS_trans_sf"/>
</dbReference>
<evidence type="ECO:0000256" key="1">
    <source>
        <dbReference type="ARBA" id="ARBA00004651"/>
    </source>
</evidence>
<dbReference type="GeneID" id="119745435"/>
<dbReference type="OrthoDB" id="5062115at2759"/>
<dbReference type="InterPro" id="IPR002350">
    <property type="entry name" value="Kazal_dom"/>
</dbReference>
<feature type="transmembrane region" description="Helical" evidence="8">
    <location>
        <begin position="551"/>
        <end position="575"/>
    </location>
</feature>
<evidence type="ECO:0000259" key="10">
    <source>
        <dbReference type="PROSITE" id="PS51465"/>
    </source>
</evidence>
<feature type="transmembrane region" description="Helical" evidence="8">
    <location>
        <begin position="364"/>
        <end position="382"/>
    </location>
</feature>
<dbReference type="CDD" id="cd17336">
    <property type="entry name" value="MFS_SLCO_OATP"/>
    <property type="match status" value="1"/>
</dbReference>
<feature type="transmembrane region" description="Helical" evidence="8">
    <location>
        <begin position="131"/>
        <end position="152"/>
    </location>
</feature>
<organism evidence="11 12">
    <name type="scientific">Patiria miniata</name>
    <name type="common">Bat star</name>
    <name type="synonym">Asterina miniata</name>
    <dbReference type="NCBI Taxonomy" id="46514"/>
    <lineage>
        <taxon>Eukaryota</taxon>
        <taxon>Metazoa</taxon>
        <taxon>Echinodermata</taxon>
        <taxon>Eleutherozoa</taxon>
        <taxon>Asterozoa</taxon>
        <taxon>Asteroidea</taxon>
        <taxon>Valvatacea</taxon>
        <taxon>Valvatida</taxon>
        <taxon>Asterinidae</taxon>
        <taxon>Patiria</taxon>
    </lineage>
</organism>
<keyword evidence="4 8" id="KW-0812">Transmembrane</keyword>
<dbReference type="Gene3D" id="1.20.1250.20">
    <property type="entry name" value="MFS general substrate transporter like domains"/>
    <property type="match status" value="1"/>
</dbReference>
<dbReference type="InterPro" id="IPR004156">
    <property type="entry name" value="OATP"/>
</dbReference>
<proteinExistence type="inferred from homology"/>
<feature type="domain" description="Kazal-like" evidence="10">
    <location>
        <begin position="474"/>
        <end position="524"/>
    </location>
</feature>
<dbReference type="PROSITE" id="PS51465">
    <property type="entry name" value="KAZAL_2"/>
    <property type="match status" value="1"/>
</dbReference>
<dbReference type="Proteomes" id="UP000887568">
    <property type="component" value="Unplaced"/>
</dbReference>
<dbReference type="InterPro" id="IPR036058">
    <property type="entry name" value="Kazal_dom_sf"/>
</dbReference>